<evidence type="ECO:0000256" key="5">
    <source>
        <dbReference type="ARBA" id="ARBA00023136"/>
    </source>
</evidence>
<feature type="region of interest" description="Disordered" evidence="6">
    <location>
        <begin position="165"/>
        <end position="232"/>
    </location>
</feature>
<feature type="transmembrane region" description="Helical" evidence="7">
    <location>
        <begin position="54"/>
        <end position="74"/>
    </location>
</feature>
<feature type="compositionally biased region" description="Low complexity" evidence="6">
    <location>
        <begin position="165"/>
        <end position="195"/>
    </location>
</feature>
<dbReference type="InterPro" id="IPR051401">
    <property type="entry name" value="GtrA_CellWall_Glycosyl"/>
</dbReference>
<comment type="caution">
    <text evidence="9">The sequence shown here is derived from an EMBL/GenBank/DDBJ whole genome shotgun (WGS) entry which is preliminary data.</text>
</comment>
<keyword evidence="4 7" id="KW-1133">Transmembrane helix</keyword>
<keyword evidence="5 7" id="KW-0472">Membrane</keyword>
<evidence type="ECO:0000259" key="8">
    <source>
        <dbReference type="Pfam" id="PF04138"/>
    </source>
</evidence>
<feature type="domain" description="GtrA/DPMS transmembrane" evidence="8">
    <location>
        <begin position="22"/>
        <end position="143"/>
    </location>
</feature>
<evidence type="ECO:0000256" key="1">
    <source>
        <dbReference type="ARBA" id="ARBA00004141"/>
    </source>
</evidence>
<evidence type="ECO:0000256" key="7">
    <source>
        <dbReference type="SAM" id="Phobius"/>
    </source>
</evidence>
<evidence type="ECO:0000313" key="9">
    <source>
        <dbReference type="EMBL" id="GAA2176747.1"/>
    </source>
</evidence>
<dbReference type="EMBL" id="BAAAON010000003">
    <property type="protein sequence ID" value="GAA2176747.1"/>
    <property type="molecule type" value="Genomic_DNA"/>
</dbReference>
<evidence type="ECO:0000256" key="2">
    <source>
        <dbReference type="ARBA" id="ARBA00009399"/>
    </source>
</evidence>
<keyword evidence="10" id="KW-1185">Reference proteome</keyword>
<evidence type="ECO:0000313" key="10">
    <source>
        <dbReference type="Proteomes" id="UP001500974"/>
    </source>
</evidence>
<dbReference type="Proteomes" id="UP001500974">
    <property type="component" value="Unassembled WGS sequence"/>
</dbReference>
<name>A0ABN3B0P5_9MICC</name>
<dbReference type="InterPro" id="IPR007267">
    <property type="entry name" value="GtrA_DPMS_TM"/>
</dbReference>
<evidence type="ECO:0000256" key="3">
    <source>
        <dbReference type="ARBA" id="ARBA00022692"/>
    </source>
</evidence>
<gene>
    <name evidence="9" type="ORF">GCM10009784_24510</name>
</gene>
<comment type="similarity">
    <text evidence="2">Belongs to the GtrA family.</text>
</comment>
<reference evidence="9 10" key="1">
    <citation type="journal article" date="2019" name="Int. J. Syst. Evol. Microbiol.">
        <title>The Global Catalogue of Microorganisms (GCM) 10K type strain sequencing project: providing services to taxonomists for standard genome sequencing and annotation.</title>
        <authorList>
            <consortium name="The Broad Institute Genomics Platform"/>
            <consortium name="The Broad Institute Genome Sequencing Center for Infectious Disease"/>
            <person name="Wu L."/>
            <person name="Ma J."/>
        </authorList>
    </citation>
    <scope>NUCLEOTIDE SEQUENCE [LARGE SCALE GENOMIC DNA]</scope>
    <source>
        <strain evidence="9 10">JCM 14917</strain>
    </source>
</reference>
<dbReference type="PANTHER" id="PTHR38459">
    <property type="entry name" value="PROPHAGE BACTOPRENOL-LINKED GLUCOSE TRANSLOCASE HOMOLOG"/>
    <property type="match status" value="1"/>
</dbReference>
<keyword evidence="3 7" id="KW-0812">Transmembrane</keyword>
<dbReference type="Pfam" id="PF04138">
    <property type="entry name" value="GtrA_DPMS_TM"/>
    <property type="match status" value="1"/>
</dbReference>
<proteinExistence type="inferred from homology"/>
<dbReference type="PANTHER" id="PTHR38459:SF1">
    <property type="entry name" value="PROPHAGE BACTOPRENOL-LINKED GLUCOSE TRANSLOCASE HOMOLOG"/>
    <property type="match status" value="1"/>
</dbReference>
<sequence length="232" mass="24950">MITTVVDRIRALASLFWRELAKFGAVGGVAFVIDKGLFWILIHGPMEDSEVKAQVVSAAIATVFAWIANRYWTFRHRRQANVLRELMMFLLINAIGLGIAAGFVWLAKYPLDISDRTGLFVAGIVGTVLATAVRFVAYRFWVFNEELDAEPAFAHDHELIHPRSRATAGAGAGAGSSVPVATGPVPADAAASAHPSPQPVAHPPAHQSPQSVAYPPANQSVVHPSAKQPTEQ</sequence>
<feature type="transmembrane region" description="Helical" evidence="7">
    <location>
        <begin position="119"/>
        <end position="137"/>
    </location>
</feature>
<comment type="subcellular location">
    <subcellularLocation>
        <location evidence="1">Membrane</location>
        <topology evidence="1">Multi-pass membrane protein</topology>
    </subcellularLocation>
</comment>
<protein>
    <recommendedName>
        <fullName evidence="8">GtrA/DPMS transmembrane domain-containing protein</fullName>
    </recommendedName>
</protein>
<feature type="transmembrane region" description="Helical" evidence="7">
    <location>
        <begin position="20"/>
        <end position="42"/>
    </location>
</feature>
<evidence type="ECO:0000256" key="6">
    <source>
        <dbReference type="SAM" id="MobiDB-lite"/>
    </source>
</evidence>
<organism evidence="9 10">
    <name type="scientific">Arthrobacter parietis</name>
    <dbReference type="NCBI Taxonomy" id="271434"/>
    <lineage>
        <taxon>Bacteria</taxon>
        <taxon>Bacillati</taxon>
        <taxon>Actinomycetota</taxon>
        <taxon>Actinomycetes</taxon>
        <taxon>Micrococcales</taxon>
        <taxon>Micrococcaceae</taxon>
        <taxon>Arthrobacter</taxon>
    </lineage>
</organism>
<feature type="transmembrane region" description="Helical" evidence="7">
    <location>
        <begin position="86"/>
        <end position="107"/>
    </location>
</feature>
<accession>A0ABN3B0P5</accession>
<feature type="compositionally biased region" description="Polar residues" evidence="6">
    <location>
        <begin position="217"/>
        <end position="232"/>
    </location>
</feature>
<evidence type="ECO:0000256" key="4">
    <source>
        <dbReference type="ARBA" id="ARBA00022989"/>
    </source>
</evidence>